<feature type="coiled-coil region" evidence="1">
    <location>
        <begin position="42"/>
        <end position="164"/>
    </location>
</feature>
<dbReference type="GO" id="GO:0035253">
    <property type="term" value="C:ciliary rootlet"/>
    <property type="evidence" value="ECO:0007669"/>
    <property type="project" value="TreeGrafter"/>
</dbReference>
<dbReference type="PANTHER" id="PTHR46518">
    <property type="entry name" value="COILED-COIL DOMAIN-CONTAINING PROTEIN 151"/>
    <property type="match status" value="1"/>
</dbReference>
<evidence type="ECO:0000256" key="2">
    <source>
        <dbReference type="SAM" id="MobiDB-lite"/>
    </source>
</evidence>
<dbReference type="AlphaFoldDB" id="A0A0G4FKS0"/>
<feature type="compositionally biased region" description="Gly residues" evidence="2">
    <location>
        <begin position="296"/>
        <end position="314"/>
    </location>
</feature>
<protein>
    <submittedName>
        <fullName evidence="3">Uncharacterized protein</fullName>
    </submittedName>
</protein>
<dbReference type="InterPro" id="IPR033192">
    <property type="entry name" value="ODAD3"/>
</dbReference>
<dbReference type="EMBL" id="CDMZ01000436">
    <property type="protein sequence ID" value="CEM14219.1"/>
    <property type="molecule type" value="Genomic_DNA"/>
</dbReference>
<organism evidence="3">
    <name type="scientific">Chromera velia CCMP2878</name>
    <dbReference type="NCBI Taxonomy" id="1169474"/>
    <lineage>
        <taxon>Eukaryota</taxon>
        <taxon>Sar</taxon>
        <taxon>Alveolata</taxon>
        <taxon>Colpodellida</taxon>
        <taxon>Chromeraceae</taxon>
        <taxon>Chromera</taxon>
    </lineage>
</organism>
<dbReference type="GO" id="GO:0097542">
    <property type="term" value="C:ciliary tip"/>
    <property type="evidence" value="ECO:0007669"/>
    <property type="project" value="TreeGrafter"/>
</dbReference>
<dbReference type="Gene3D" id="1.10.287.1490">
    <property type="match status" value="1"/>
</dbReference>
<gene>
    <name evidence="3" type="ORF">Cvel_17471</name>
</gene>
<sequence>MTTTLKATGYTTQFVSMIEQNLEQYGQQDSTQVVVDDVRKILGEMRRQYDEVHRSCQALEEKFHTLKESIRQADNSHSMRLSELDRVEEQKQLLANDLKDALEKIEEARMNGKVYRHMLERIKKEQDTLRQTIIRMETRLSRRKAEVRDKIRSLQQEFEKWRREVALDAATEAFNASAGKLRKMLAFEKITGSTLQQIIYEQVERSQATEDAFQKIREVTGLTDVMDIVSKFLNRFLVLGGFETEVNFESPDPNTLVRYLQSRSKLTESTLLEDAAFMKRNVRVKADRQMGSAQGPAGGSGSGGGKGAAGGAAGGELDEESGFTEDRGQRKMQSAMKGAIPPHTIQPMVMAPPPAMQPMVQPAVINTGSPVPPLVTSTTPAASPAPPVLAATTTRAPLPFSAPPAVLRTNLMGSLPPPPPLYNTAPPRLGLAPITHELASIEWDETKSNATKIPGAQVVGRRFIPAEDRPNVAYGPQPGGVWYLSNAQCRELGLH</sequence>
<dbReference type="GO" id="GO:0036064">
    <property type="term" value="C:ciliary basal body"/>
    <property type="evidence" value="ECO:0007669"/>
    <property type="project" value="TreeGrafter"/>
</dbReference>
<dbReference type="PANTHER" id="PTHR46518:SF1">
    <property type="entry name" value="OUTER DYNEIN ARM-DOCKING COMPLEX SUBUNIT 3"/>
    <property type="match status" value="1"/>
</dbReference>
<dbReference type="GO" id="GO:0036158">
    <property type="term" value="P:outer dynein arm assembly"/>
    <property type="evidence" value="ECO:0007669"/>
    <property type="project" value="InterPro"/>
</dbReference>
<name>A0A0G4FKS0_9ALVE</name>
<accession>A0A0G4FKS0</accession>
<keyword evidence="1" id="KW-0175">Coiled coil</keyword>
<dbReference type="VEuPathDB" id="CryptoDB:Cvel_17471"/>
<evidence type="ECO:0000313" key="3">
    <source>
        <dbReference type="EMBL" id="CEM14219.1"/>
    </source>
</evidence>
<proteinExistence type="predicted"/>
<evidence type="ECO:0000256" key="1">
    <source>
        <dbReference type="SAM" id="Coils"/>
    </source>
</evidence>
<feature type="region of interest" description="Disordered" evidence="2">
    <location>
        <begin position="286"/>
        <end position="333"/>
    </location>
</feature>
<dbReference type="GO" id="GO:0003341">
    <property type="term" value="P:cilium movement"/>
    <property type="evidence" value="ECO:0007669"/>
    <property type="project" value="InterPro"/>
</dbReference>
<reference evidence="3" key="1">
    <citation type="submission" date="2014-11" db="EMBL/GenBank/DDBJ databases">
        <authorList>
            <person name="Otto D Thomas"/>
            <person name="Naeem Raeece"/>
        </authorList>
    </citation>
    <scope>NUCLEOTIDE SEQUENCE</scope>
</reference>